<dbReference type="GO" id="GO:0016491">
    <property type="term" value="F:oxidoreductase activity"/>
    <property type="evidence" value="ECO:0007669"/>
    <property type="project" value="InterPro"/>
</dbReference>
<dbReference type="EMBL" id="CAJNOQ010028668">
    <property type="protein sequence ID" value="CAF1563346.1"/>
    <property type="molecule type" value="Genomic_DNA"/>
</dbReference>
<dbReference type="PROSITE" id="PS00497">
    <property type="entry name" value="TYROSINASE_1"/>
    <property type="match status" value="1"/>
</dbReference>
<dbReference type="GO" id="GO:0046872">
    <property type="term" value="F:metal ion binding"/>
    <property type="evidence" value="ECO:0007669"/>
    <property type="project" value="UniProtKB-KW"/>
</dbReference>
<evidence type="ECO:0000259" key="4">
    <source>
        <dbReference type="PROSITE" id="PS00497"/>
    </source>
</evidence>
<dbReference type="Pfam" id="PF00264">
    <property type="entry name" value="Tyrosinase"/>
    <property type="match status" value="1"/>
</dbReference>
<name>A0A815XYA0_9BILA</name>
<gene>
    <name evidence="5" type="ORF">GPM918_LOCUS39909</name>
    <name evidence="6" type="ORF">SRO942_LOCUS40818</name>
</gene>
<evidence type="ECO:0000256" key="2">
    <source>
        <dbReference type="ARBA" id="ARBA00023008"/>
    </source>
</evidence>
<keyword evidence="2" id="KW-0186">Copper</keyword>
<accession>A0A815XYA0</accession>
<evidence type="ECO:0000313" key="7">
    <source>
        <dbReference type="Proteomes" id="UP000663829"/>
    </source>
</evidence>
<dbReference type="PANTHER" id="PTHR11474:SF76">
    <property type="entry name" value="SHKT DOMAIN-CONTAINING PROTEIN"/>
    <property type="match status" value="1"/>
</dbReference>
<evidence type="ECO:0000313" key="6">
    <source>
        <dbReference type="EMBL" id="CAF4425038.1"/>
    </source>
</evidence>
<dbReference type="PANTHER" id="PTHR11474">
    <property type="entry name" value="TYROSINASE FAMILY MEMBER"/>
    <property type="match status" value="1"/>
</dbReference>
<dbReference type="Gene3D" id="1.10.1280.10">
    <property type="entry name" value="Di-copper center containing domain from catechol oxidase"/>
    <property type="match status" value="1"/>
</dbReference>
<dbReference type="Proteomes" id="UP000681722">
    <property type="component" value="Unassembled WGS sequence"/>
</dbReference>
<keyword evidence="1" id="KW-0479">Metal-binding</keyword>
<dbReference type="Proteomes" id="UP000663829">
    <property type="component" value="Unassembled WGS sequence"/>
</dbReference>
<reference evidence="5" key="1">
    <citation type="submission" date="2021-02" db="EMBL/GenBank/DDBJ databases">
        <authorList>
            <person name="Nowell W R."/>
        </authorList>
    </citation>
    <scope>NUCLEOTIDE SEQUENCE</scope>
</reference>
<evidence type="ECO:0000313" key="5">
    <source>
        <dbReference type="EMBL" id="CAF1563346.1"/>
    </source>
</evidence>
<dbReference type="SUPFAM" id="SSF48056">
    <property type="entry name" value="Di-copper centre-containing domain"/>
    <property type="match status" value="1"/>
</dbReference>
<evidence type="ECO:0000256" key="1">
    <source>
        <dbReference type="ARBA" id="ARBA00022723"/>
    </source>
</evidence>
<comment type="caution">
    <text evidence="5">The sequence shown here is derived from an EMBL/GenBank/DDBJ whole genome shotgun (WGS) entry which is preliminary data.</text>
</comment>
<feature type="compositionally biased region" description="Basic and acidic residues" evidence="3">
    <location>
        <begin position="35"/>
        <end position="49"/>
    </location>
</feature>
<dbReference type="AlphaFoldDB" id="A0A815XYA0"/>
<keyword evidence="7" id="KW-1185">Reference proteome</keyword>
<evidence type="ECO:0000256" key="3">
    <source>
        <dbReference type="SAM" id="MobiDB-lite"/>
    </source>
</evidence>
<feature type="region of interest" description="Disordered" evidence="3">
    <location>
        <begin position="1"/>
        <end position="49"/>
    </location>
</feature>
<protein>
    <recommendedName>
        <fullName evidence="4">Tyrosinase copper-binding domain-containing protein</fullName>
    </recommendedName>
</protein>
<sequence>MTSSFKRQRTEESSSTTQSASAPKDSAALVVDPATKQENKIAPDKDEKEKKGIIEPYQECFPRISVLEFFYTDKQKKKRDLFLRALSEMMSNLKNDDPWSYFAIAGIHGLPGNAYATAAAPLGRGYCEHGTVLFPTWHRPYVLLFEQAVIRAAKKIAGNIDNKYTNLREECMDMAKSLRVPYLDWESSFIGYQGIPDVFTTLTIDVTYPDPDEKKQTIPNPLRAYILPIDLSTPVHSSDSFNPTAKPHYHILEGKPPFTPANYSTVRHPNAAYQSQTNVLNLQIQRYCNLVFRPQVYAAMLQTDWAKFSNHNSMPGAKSTTGAEDDYGYYASLEVVHDSVHDAVGGNGGHMTYPESK</sequence>
<dbReference type="InterPro" id="IPR050316">
    <property type="entry name" value="Tyrosinase/Hemocyanin"/>
</dbReference>
<dbReference type="OrthoDB" id="5949409at2759"/>
<dbReference type="InterPro" id="IPR008922">
    <property type="entry name" value="Di-copper_centre_dom_sf"/>
</dbReference>
<dbReference type="EMBL" id="CAJOBC010094435">
    <property type="protein sequence ID" value="CAF4425038.1"/>
    <property type="molecule type" value="Genomic_DNA"/>
</dbReference>
<proteinExistence type="predicted"/>
<feature type="compositionally biased region" description="Low complexity" evidence="3">
    <location>
        <begin position="13"/>
        <end position="22"/>
    </location>
</feature>
<organism evidence="5 7">
    <name type="scientific">Didymodactylos carnosus</name>
    <dbReference type="NCBI Taxonomy" id="1234261"/>
    <lineage>
        <taxon>Eukaryota</taxon>
        <taxon>Metazoa</taxon>
        <taxon>Spiralia</taxon>
        <taxon>Gnathifera</taxon>
        <taxon>Rotifera</taxon>
        <taxon>Eurotatoria</taxon>
        <taxon>Bdelloidea</taxon>
        <taxon>Philodinida</taxon>
        <taxon>Philodinidae</taxon>
        <taxon>Didymodactylos</taxon>
    </lineage>
</organism>
<dbReference type="InterPro" id="IPR002227">
    <property type="entry name" value="Tyrosinase_Cu-bd"/>
</dbReference>
<feature type="domain" description="Tyrosinase copper-binding" evidence="4">
    <location>
        <begin position="129"/>
        <end position="146"/>
    </location>
</feature>